<evidence type="ECO:0000256" key="3">
    <source>
        <dbReference type="ARBA" id="ARBA00022490"/>
    </source>
</evidence>
<gene>
    <name evidence="7" type="primary">maf</name>
    <name evidence="7" type="ORF">IMF26_08055</name>
</gene>
<protein>
    <recommendedName>
        <fullName evidence="6">dTTP/UTP pyrophosphatase</fullName>
        <shortName evidence="6">dTTPase/UTPase</shortName>
        <ecNumber evidence="6">3.6.1.9</ecNumber>
    </recommendedName>
    <alternativeName>
        <fullName evidence="6">Nucleoside triphosphate pyrophosphatase</fullName>
    </alternativeName>
    <alternativeName>
        <fullName evidence="6">Nucleotide pyrophosphatase</fullName>
        <shortName evidence="6">Nucleotide PPase</shortName>
    </alternativeName>
</protein>
<dbReference type="FunFam" id="3.90.950.10:FF:000005">
    <property type="entry name" value="7-methyl-GTP pyrophosphatase"/>
    <property type="match status" value="1"/>
</dbReference>
<dbReference type="KEGG" id="fcz:IMF26_08055"/>
<feature type="site" description="Important for substrate specificity" evidence="6">
    <location>
        <position position="11"/>
    </location>
</feature>
<keyword evidence="5 6" id="KW-0546">Nucleotide metabolism</keyword>
<dbReference type="CDD" id="cd00555">
    <property type="entry name" value="Maf"/>
    <property type="match status" value="1"/>
</dbReference>
<evidence type="ECO:0000256" key="6">
    <source>
        <dbReference type="HAMAP-Rule" id="MF_00528"/>
    </source>
</evidence>
<organism evidence="7">
    <name type="scientific">Candidatus Fermentithermobacillus carboniphilus</name>
    <dbReference type="NCBI Taxonomy" id="3085328"/>
    <lineage>
        <taxon>Bacteria</taxon>
        <taxon>Bacillati</taxon>
        <taxon>Bacillota</taxon>
        <taxon>Candidatus Fermentithermobacillia</taxon>
        <taxon>Candidatus Fermentithermobacillales</taxon>
        <taxon>Candidatus Fermentithermobacillaceae</taxon>
        <taxon>Candidatus Fermentithermobacillus</taxon>
    </lineage>
</organism>
<dbReference type="GO" id="GO:0005737">
    <property type="term" value="C:cytoplasm"/>
    <property type="evidence" value="ECO:0007669"/>
    <property type="project" value="UniProtKB-SubCell"/>
</dbReference>
<comment type="similarity">
    <text evidence="6">Belongs to the Maf family. YhdE subfamily.</text>
</comment>
<dbReference type="NCBIfam" id="TIGR00172">
    <property type="entry name" value="maf"/>
    <property type="match status" value="1"/>
</dbReference>
<comment type="function">
    <text evidence="6">Nucleoside triphosphate pyrophosphatase that hydrolyzes dTTP and UTP. May have a dual role in cell division arrest and in preventing the incorporation of modified nucleotides into cellular nucleic acids.</text>
</comment>
<comment type="caution">
    <text evidence="6">Lacks conserved residue(s) required for the propagation of feature annotation.</text>
</comment>
<evidence type="ECO:0000256" key="1">
    <source>
        <dbReference type="ARBA" id="ARBA00001968"/>
    </source>
</evidence>
<dbReference type="InterPro" id="IPR029001">
    <property type="entry name" value="ITPase-like_fam"/>
</dbReference>
<dbReference type="HAMAP" id="MF_00528">
    <property type="entry name" value="Maf"/>
    <property type="match status" value="1"/>
</dbReference>
<proteinExistence type="inferred from homology"/>
<dbReference type="EMBL" id="CP062796">
    <property type="protein sequence ID" value="QUL98012.1"/>
    <property type="molecule type" value="Genomic_DNA"/>
</dbReference>
<name>A0AAT9LBI2_9FIRM</name>
<dbReference type="Pfam" id="PF02545">
    <property type="entry name" value="Maf"/>
    <property type="match status" value="1"/>
</dbReference>
<evidence type="ECO:0000256" key="2">
    <source>
        <dbReference type="ARBA" id="ARBA00004496"/>
    </source>
</evidence>
<dbReference type="PANTHER" id="PTHR43213">
    <property type="entry name" value="BIFUNCTIONAL DTTP/UTP PYROPHOSPHATASE/METHYLTRANSFERASE PROTEIN-RELATED"/>
    <property type="match status" value="1"/>
</dbReference>
<reference evidence="7" key="2">
    <citation type="journal article" date="2023" name="Biology">
        <title>Prokaryotic Life Associated with Coal-Fire Gas Vents Revealed by Metagenomics.</title>
        <authorList>
            <person name="Kadnikov V.V."/>
            <person name="Mardanov A.V."/>
            <person name="Beletsky A.V."/>
            <person name="Karnachuk O.V."/>
            <person name="Ravin N.V."/>
        </authorList>
    </citation>
    <scope>NUCLEOTIDE SEQUENCE</scope>
    <source>
        <strain evidence="7">Bu02</strain>
    </source>
</reference>
<dbReference type="GO" id="GO:0009117">
    <property type="term" value="P:nucleotide metabolic process"/>
    <property type="evidence" value="ECO:0007669"/>
    <property type="project" value="UniProtKB-KW"/>
</dbReference>
<reference evidence="7" key="1">
    <citation type="submission" date="2020-10" db="EMBL/GenBank/DDBJ databases">
        <authorList>
            <person name="Kadnikov V."/>
            <person name="Beletsky A.V."/>
            <person name="Mardanov A.V."/>
            <person name="Karnachuk O.V."/>
            <person name="Ravin N.V."/>
        </authorList>
    </citation>
    <scope>NUCLEOTIDE SEQUENCE</scope>
    <source>
        <strain evidence="7">Bu02</strain>
    </source>
</reference>
<dbReference type="Gene3D" id="3.90.950.10">
    <property type="match status" value="1"/>
</dbReference>
<dbReference type="InterPro" id="IPR003697">
    <property type="entry name" value="Maf-like"/>
</dbReference>
<dbReference type="EC" id="3.6.1.9" evidence="6"/>
<evidence type="ECO:0000256" key="5">
    <source>
        <dbReference type="ARBA" id="ARBA00023080"/>
    </source>
</evidence>
<sequence>MKLILASESSRRKALLETLGISPLVVPSHVEEKTDMRSKSEDPAEVVTSLARKKVSRVAKSYPEFLVLGADTLVVLDGVMLGKPRDPEDACAMLERLSGRTHLVYTGVALYDPRTREILTDFDCTRVTMKKLAVDEISWYVGTGEPLDKAGSYALQGLGALFVTRIEGDYTSVIGLPLPKTYRLLKRAKVSIEELLKG</sequence>
<feature type="active site" description="Proton acceptor" evidence="6">
    <location>
        <position position="71"/>
    </location>
</feature>
<evidence type="ECO:0000256" key="4">
    <source>
        <dbReference type="ARBA" id="ARBA00022801"/>
    </source>
</evidence>
<comment type="catalytic activity">
    <reaction evidence="6">
        <text>UTP + H2O = UMP + diphosphate + H(+)</text>
        <dbReference type="Rhea" id="RHEA:29395"/>
        <dbReference type="ChEBI" id="CHEBI:15377"/>
        <dbReference type="ChEBI" id="CHEBI:15378"/>
        <dbReference type="ChEBI" id="CHEBI:33019"/>
        <dbReference type="ChEBI" id="CHEBI:46398"/>
        <dbReference type="ChEBI" id="CHEBI:57865"/>
        <dbReference type="EC" id="3.6.1.9"/>
    </reaction>
</comment>
<dbReference type="PANTHER" id="PTHR43213:SF5">
    <property type="entry name" value="BIFUNCTIONAL DTTP_UTP PYROPHOSPHATASE_METHYLTRANSFERASE PROTEIN-RELATED"/>
    <property type="match status" value="1"/>
</dbReference>
<dbReference type="AlphaFoldDB" id="A0AAT9LBI2"/>
<comment type="subcellular location">
    <subcellularLocation>
        <location evidence="2 6">Cytoplasm</location>
    </subcellularLocation>
</comment>
<feature type="site" description="Important for substrate specificity" evidence="6">
    <location>
        <position position="72"/>
    </location>
</feature>
<feature type="site" description="Important for substrate specificity" evidence="6">
    <location>
        <position position="156"/>
    </location>
</feature>
<evidence type="ECO:0000313" key="7">
    <source>
        <dbReference type="EMBL" id="QUL98012.1"/>
    </source>
</evidence>
<comment type="catalytic activity">
    <reaction evidence="6">
        <text>dTTP + H2O = dTMP + diphosphate + H(+)</text>
        <dbReference type="Rhea" id="RHEA:28534"/>
        <dbReference type="ChEBI" id="CHEBI:15377"/>
        <dbReference type="ChEBI" id="CHEBI:15378"/>
        <dbReference type="ChEBI" id="CHEBI:33019"/>
        <dbReference type="ChEBI" id="CHEBI:37568"/>
        <dbReference type="ChEBI" id="CHEBI:63528"/>
        <dbReference type="EC" id="3.6.1.9"/>
    </reaction>
</comment>
<dbReference type="GO" id="GO:0047429">
    <property type="term" value="F:nucleoside triphosphate diphosphatase activity"/>
    <property type="evidence" value="ECO:0007669"/>
    <property type="project" value="UniProtKB-EC"/>
</dbReference>
<keyword evidence="4 6" id="KW-0378">Hydrolase</keyword>
<dbReference type="SUPFAM" id="SSF52972">
    <property type="entry name" value="ITPase-like"/>
    <property type="match status" value="1"/>
</dbReference>
<dbReference type="PIRSF" id="PIRSF006305">
    <property type="entry name" value="Maf"/>
    <property type="match status" value="1"/>
</dbReference>
<keyword evidence="3 6" id="KW-0963">Cytoplasm</keyword>
<comment type="cofactor">
    <cofactor evidence="1 6">
        <name>a divalent metal cation</name>
        <dbReference type="ChEBI" id="CHEBI:60240"/>
    </cofactor>
</comment>
<accession>A0AAT9LBI2</accession>